<dbReference type="GeneID" id="303560490"/>
<evidence type="ECO:0000313" key="3">
    <source>
        <dbReference type="Proteomes" id="UP000280586"/>
    </source>
</evidence>
<keyword evidence="4" id="KW-1185">Reference proteome</keyword>
<accession>A0A9N7JLR7</accession>
<dbReference type="Proteomes" id="UP000280586">
    <property type="component" value="Chromosome"/>
</dbReference>
<dbReference type="KEGG" id="csep:CP523_07360"/>
<dbReference type="RefSeq" id="WP_120140746.1">
    <property type="nucleotide sequence ID" value="NZ_CP023671.1"/>
</dbReference>
<evidence type="ECO:0000313" key="4">
    <source>
        <dbReference type="Proteomes" id="UP001055437"/>
    </source>
</evidence>
<dbReference type="EMBL" id="CP099799">
    <property type="protein sequence ID" value="USS00869.1"/>
    <property type="molecule type" value="Genomic_DNA"/>
</dbReference>
<evidence type="ECO:0000313" key="2">
    <source>
        <dbReference type="EMBL" id="USS00869.1"/>
    </source>
</evidence>
<reference evidence="1 3" key="1">
    <citation type="submission" date="2017-09" db="EMBL/GenBank/DDBJ databases">
        <authorList>
            <person name="Thomas P."/>
            <person name="Seyboldt C."/>
        </authorList>
    </citation>
    <scope>NUCLEOTIDE SEQUENCE [LARGE SCALE GENOMIC DNA]</scope>
    <source>
        <strain evidence="1 3">DSM 7534</strain>
    </source>
</reference>
<protein>
    <submittedName>
        <fullName evidence="1">Uncharacterized protein</fullName>
    </submittedName>
</protein>
<gene>
    <name evidence="1" type="ORF">CP523_07360</name>
    <name evidence="2" type="ORF">NH397_15700</name>
</gene>
<dbReference type="EMBL" id="CP023671">
    <property type="protein sequence ID" value="AYE34280.1"/>
    <property type="molecule type" value="Genomic_DNA"/>
</dbReference>
<dbReference type="Proteomes" id="UP001055437">
    <property type="component" value="Chromosome"/>
</dbReference>
<dbReference type="AlphaFoldDB" id="A0A9N7JLR7"/>
<dbReference type="SUPFAM" id="SSF52980">
    <property type="entry name" value="Restriction endonuclease-like"/>
    <property type="match status" value="1"/>
</dbReference>
<proteinExistence type="predicted"/>
<reference evidence="2" key="2">
    <citation type="submission" date="2022-06" db="EMBL/GenBank/DDBJ databases">
        <authorList>
            <person name="Holder M.E."/>
            <person name="Ajami N.J."/>
            <person name="Petrosino J.F."/>
        </authorList>
    </citation>
    <scope>NUCLEOTIDE SEQUENCE</scope>
    <source>
        <strain evidence="2">RMA 8861</strain>
    </source>
</reference>
<organism evidence="1 3">
    <name type="scientific">Clostridium septicum</name>
    <dbReference type="NCBI Taxonomy" id="1504"/>
    <lineage>
        <taxon>Bacteria</taxon>
        <taxon>Bacillati</taxon>
        <taxon>Bacillota</taxon>
        <taxon>Clostridia</taxon>
        <taxon>Eubacteriales</taxon>
        <taxon>Clostridiaceae</taxon>
        <taxon>Clostridium</taxon>
    </lineage>
</organism>
<name>A0A9N7JLR7_CLOSE</name>
<dbReference type="InterPro" id="IPR011335">
    <property type="entry name" value="Restrct_endonuc-II-like"/>
</dbReference>
<sequence>MLSEEEVYNGAKRILKNNNYTLLAGQPPRGVDHLPVVEIKSGTNKEKGSKDSFKPDLIAYKDNMLLIIECKPNFSNSDLQKLHEVLNSQSRLLAFYNELSERGLLNKINKDIKFDEFKKIVFGSLAYSSSPLSNNTILESSNSYSTNETDNKIYHIIVNSWLGDGYIIEP</sequence>
<evidence type="ECO:0000313" key="1">
    <source>
        <dbReference type="EMBL" id="AYE34280.1"/>
    </source>
</evidence>